<dbReference type="Gene3D" id="3.30.1460.10">
    <property type="match status" value="1"/>
</dbReference>
<keyword evidence="2" id="KW-1185">Reference proteome</keyword>
<dbReference type="SUPFAM" id="SSF69635">
    <property type="entry name" value="Type III secretory system chaperone-like"/>
    <property type="match status" value="1"/>
</dbReference>
<sequence length="156" mass="17726">MTFDQKVLNGLLGELSHFWQLDDLTLDQSGRCSLITEEDLQVAIDLPAGSTHLQLLAGVGFLNESYREQQLTTLMQSNFDHPQLCQAYFALSPESDCILLRYLCSFEDIDINIFTNIVSNFIQTAKATEKQLHDLWEDLEVTPKSGLQHYDNSLKV</sequence>
<dbReference type="Pfam" id="PF05932">
    <property type="entry name" value="CesT"/>
    <property type="match status" value="1"/>
</dbReference>
<gene>
    <name evidence="1" type="ORF">VSA01S_16550</name>
</gene>
<reference evidence="1 2" key="1">
    <citation type="submission" date="2019-07" db="EMBL/GenBank/DDBJ databases">
        <title>Whole genome shotgun sequence of Vibrio sagamiensis NBRC 104589.</title>
        <authorList>
            <person name="Hosoyama A."/>
            <person name="Uohara A."/>
            <person name="Ohji S."/>
            <person name="Ichikawa N."/>
        </authorList>
    </citation>
    <scope>NUCLEOTIDE SEQUENCE [LARGE SCALE GENOMIC DNA]</scope>
    <source>
        <strain evidence="1 2">NBRC 104589</strain>
    </source>
</reference>
<protein>
    <submittedName>
        <fullName evidence="1">Uncharacterized protein</fullName>
    </submittedName>
</protein>
<dbReference type="OrthoDB" id="5872341at2"/>
<proteinExistence type="predicted"/>
<dbReference type="RefSeq" id="WP_039980818.1">
    <property type="nucleotide sequence ID" value="NZ_BAOJ01000042.1"/>
</dbReference>
<dbReference type="InterPro" id="IPR010261">
    <property type="entry name" value="Tir_chaperone"/>
</dbReference>
<dbReference type="AlphaFoldDB" id="A0A511QE03"/>
<name>A0A511QE03_9VIBR</name>
<evidence type="ECO:0000313" key="1">
    <source>
        <dbReference type="EMBL" id="GEM75543.1"/>
    </source>
</evidence>
<dbReference type="EMBL" id="BJXJ01000013">
    <property type="protein sequence ID" value="GEM75543.1"/>
    <property type="molecule type" value="Genomic_DNA"/>
</dbReference>
<evidence type="ECO:0000313" key="2">
    <source>
        <dbReference type="Proteomes" id="UP000321922"/>
    </source>
</evidence>
<organism evidence="1 2">
    <name type="scientific">Vibrio sagamiensis NBRC 104589</name>
    <dbReference type="NCBI Taxonomy" id="1219064"/>
    <lineage>
        <taxon>Bacteria</taxon>
        <taxon>Pseudomonadati</taxon>
        <taxon>Pseudomonadota</taxon>
        <taxon>Gammaproteobacteria</taxon>
        <taxon>Vibrionales</taxon>
        <taxon>Vibrionaceae</taxon>
        <taxon>Vibrio</taxon>
    </lineage>
</organism>
<dbReference type="CDD" id="cd16364">
    <property type="entry name" value="T3SC_I-like"/>
    <property type="match status" value="1"/>
</dbReference>
<accession>A0A511QE03</accession>
<comment type="caution">
    <text evidence="1">The sequence shown here is derived from an EMBL/GenBank/DDBJ whole genome shotgun (WGS) entry which is preliminary data.</text>
</comment>
<dbReference type="Proteomes" id="UP000321922">
    <property type="component" value="Unassembled WGS sequence"/>
</dbReference>
<dbReference type="GO" id="GO:0030254">
    <property type="term" value="P:protein secretion by the type III secretion system"/>
    <property type="evidence" value="ECO:0007669"/>
    <property type="project" value="InterPro"/>
</dbReference>